<evidence type="ECO:0000313" key="3">
    <source>
        <dbReference type="Proteomes" id="UP000054359"/>
    </source>
</evidence>
<evidence type="ECO:0000313" key="2">
    <source>
        <dbReference type="EMBL" id="KFM76086.1"/>
    </source>
</evidence>
<keyword evidence="3" id="KW-1185">Reference proteome</keyword>
<evidence type="ECO:0000256" key="1">
    <source>
        <dbReference type="SAM" id="MobiDB-lite"/>
    </source>
</evidence>
<dbReference type="EMBL" id="KK119585">
    <property type="protein sequence ID" value="KFM76086.1"/>
    <property type="molecule type" value="Genomic_DNA"/>
</dbReference>
<dbReference type="Proteomes" id="UP000054359">
    <property type="component" value="Unassembled WGS sequence"/>
</dbReference>
<protein>
    <submittedName>
        <fullName evidence="2">Uncharacterized protein</fullName>
    </submittedName>
</protein>
<proteinExistence type="predicted"/>
<dbReference type="AlphaFoldDB" id="A0A087UFE7"/>
<sequence>MKEQDANCHQMETLENGVSSASPSSARSQSICSEIVRIEQLAAESSKRENSRFSGFVNRVRHALILTGKSRKNAANQPRPDSFLEKFTSQPAQNTEEDL</sequence>
<gene>
    <name evidence="2" type="ORF">X975_14508</name>
</gene>
<reference evidence="2 3" key="1">
    <citation type="submission" date="2013-11" db="EMBL/GenBank/DDBJ databases">
        <title>Genome sequencing of Stegodyphus mimosarum.</title>
        <authorList>
            <person name="Bechsgaard J."/>
        </authorList>
    </citation>
    <scope>NUCLEOTIDE SEQUENCE [LARGE SCALE GENOMIC DNA]</scope>
</reference>
<name>A0A087UFE7_STEMI</name>
<feature type="non-terminal residue" evidence="2">
    <location>
        <position position="99"/>
    </location>
</feature>
<feature type="region of interest" description="Disordered" evidence="1">
    <location>
        <begin position="68"/>
        <end position="99"/>
    </location>
</feature>
<feature type="region of interest" description="Disordered" evidence="1">
    <location>
        <begin position="1"/>
        <end position="26"/>
    </location>
</feature>
<organism evidence="2 3">
    <name type="scientific">Stegodyphus mimosarum</name>
    <name type="common">African social velvet spider</name>
    <dbReference type="NCBI Taxonomy" id="407821"/>
    <lineage>
        <taxon>Eukaryota</taxon>
        <taxon>Metazoa</taxon>
        <taxon>Ecdysozoa</taxon>
        <taxon>Arthropoda</taxon>
        <taxon>Chelicerata</taxon>
        <taxon>Arachnida</taxon>
        <taxon>Araneae</taxon>
        <taxon>Araneomorphae</taxon>
        <taxon>Entelegynae</taxon>
        <taxon>Eresoidea</taxon>
        <taxon>Eresidae</taxon>
        <taxon>Stegodyphus</taxon>
    </lineage>
</organism>
<dbReference type="OrthoDB" id="6426689at2759"/>
<feature type="compositionally biased region" description="Polar residues" evidence="1">
    <location>
        <begin position="87"/>
        <end position="99"/>
    </location>
</feature>
<accession>A0A087UFE7</accession>